<proteinExistence type="predicted"/>
<keyword evidence="3" id="KW-1185">Reference proteome</keyword>
<evidence type="ECO:0000313" key="2">
    <source>
        <dbReference type="EMBL" id="KAJ8049307.1"/>
    </source>
</evidence>
<comment type="caution">
    <text evidence="2">The sequence shown here is derived from an EMBL/GenBank/DDBJ whole genome shotgun (WGS) entry which is preliminary data.</text>
</comment>
<reference evidence="2" key="1">
    <citation type="submission" date="2021-10" db="EMBL/GenBank/DDBJ databases">
        <title>Tropical sea cucumber genome reveals ecological adaptation and Cuvierian tubules defense mechanism.</title>
        <authorList>
            <person name="Chen T."/>
        </authorList>
    </citation>
    <scope>NUCLEOTIDE SEQUENCE</scope>
    <source>
        <strain evidence="2">Nanhai2018</strain>
        <tissue evidence="2">Muscle</tissue>
    </source>
</reference>
<feature type="transmembrane region" description="Helical" evidence="1">
    <location>
        <begin position="61"/>
        <end position="84"/>
    </location>
</feature>
<keyword evidence="1" id="KW-0472">Membrane</keyword>
<dbReference type="EMBL" id="JAIZAY010000001">
    <property type="protein sequence ID" value="KAJ8049307.1"/>
    <property type="molecule type" value="Genomic_DNA"/>
</dbReference>
<evidence type="ECO:0000256" key="1">
    <source>
        <dbReference type="SAM" id="Phobius"/>
    </source>
</evidence>
<sequence>MKIVLGFYQVVGELLESFYGITWVGPFKILGELIAFLKINTLRVIIRPHCYSENLKLTVKIQFIIGLSFPLVLCLFFVLFYYIWKMYLKYRFRNGIVHIFTKLEKLRGILCTYALILLFITYPPTCGVIFKLYPGACKTFYIYEDDTSVNITLLRSDFDLDCKSLKCYQIFAYIATVAYVAAFPCVLLYLLQKYRSRTVTVEANDEDLDSIRNQLDSALGERSCLISNNCEPADIPAWTKFLCENYKSQFWYWEIVELARKSNTDCAGNPTWIRRCPD</sequence>
<feature type="transmembrane region" description="Helical" evidence="1">
    <location>
        <begin position="105"/>
        <end position="122"/>
    </location>
</feature>
<gene>
    <name evidence="2" type="ORF">HOLleu_01998</name>
</gene>
<dbReference type="OrthoDB" id="27267at2759"/>
<evidence type="ECO:0000313" key="3">
    <source>
        <dbReference type="Proteomes" id="UP001152320"/>
    </source>
</evidence>
<keyword evidence="1" id="KW-0812">Transmembrane</keyword>
<dbReference type="Proteomes" id="UP001152320">
    <property type="component" value="Chromosome 1"/>
</dbReference>
<name>A0A9Q1CP27_HOLLE</name>
<feature type="transmembrane region" description="Helical" evidence="1">
    <location>
        <begin position="170"/>
        <end position="191"/>
    </location>
</feature>
<keyword evidence="1" id="KW-1133">Transmembrane helix</keyword>
<protein>
    <submittedName>
        <fullName evidence="2">Uncharacterized protein</fullName>
    </submittedName>
</protein>
<organism evidence="2 3">
    <name type="scientific">Holothuria leucospilota</name>
    <name type="common">Black long sea cucumber</name>
    <name type="synonym">Mertensiothuria leucospilota</name>
    <dbReference type="NCBI Taxonomy" id="206669"/>
    <lineage>
        <taxon>Eukaryota</taxon>
        <taxon>Metazoa</taxon>
        <taxon>Echinodermata</taxon>
        <taxon>Eleutherozoa</taxon>
        <taxon>Echinozoa</taxon>
        <taxon>Holothuroidea</taxon>
        <taxon>Aspidochirotacea</taxon>
        <taxon>Aspidochirotida</taxon>
        <taxon>Holothuriidae</taxon>
        <taxon>Holothuria</taxon>
    </lineage>
</organism>
<accession>A0A9Q1CP27</accession>
<dbReference type="AlphaFoldDB" id="A0A9Q1CP27"/>